<name>A0A2M4D733_ANODA</name>
<feature type="signal peptide" evidence="1">
    <location>
        <begin position="1"/>
        <end position="19"/>
    </location>
</feature>
<sequence length="67" mass="7971">MRWVSFPPFFLVRIIPLHSTVTLAPACQRGANSQRQWVEQPLFTDLEHWFAHPLLTFFPVSPYRYIL</sequence>
<evidence type="ECO:0000256" key="1">
    <source>
        <dbReference type="SAM" id="SignalP"/>
    </source>
</evidence>
<accession>A0A2M4D733</accession>
<keyword evidence="1" id="KW-0732">Signal</keyword>
<proteinExistence type="predicted"/>
<evidence type="ECO:0000313" key="2">
    <source>
        <dbReference type="EMBL" id="MBW73346.1"/>
    </source>
</evidence>
<dbReference type="EMBL" id="GGFL01009168">
    <property type="protein sequence ID" value="MBW73346.1"/>
    <property type="molecule type" value="Transcribed_RNA"/>
</dbReference>
<protein>
    <submittedName>
        <fullName evidence="2">Putative secreted protein</fullName>
    </submittedName>
</protein>
<organism evidence="2">
    <name type="scientific">Anopheles darlingi</name>
    <name type="common">Mosquito</name>
    <dbReference type="NCBI Taxonomy" id="43151"/>
    <lineage>
        <taxon>Eukaryota</taxon>
        <taxon>Metazoa</taxon>
        <taxon>Ecdysozoa</taxon>
        <taxon>Arthropoda</taxon>
        <taxon>Hexapoda</taxon>
        <taxon>Insecta</taxon>
        <taxon>Pterygota</taxon>
        <taxon>Neoptera</taxon>
        <taxon>Endopterygota</taxon>
        <taxon>Diptera</taxon>
        <taxon>Nematocera</taxon>
        <taxon>Culicoidea</taxon>
        <taxon>Culicidae</taxon>
        <taxon>Anophelinae</taxon>
        <taxon>Anopheles</taxon>
    </lineage>
</organism>
<feature type="chain" id="PRO_5014643299" evidence="1">
    <location>
        <begin position="20"/>
        <end position="67"/>
    </location>
</feature>
<reference evidence="2" key="1">
    <citation type="submission" date="2018-01" db="EMBL/GenBank/DDBJ databases">
        <title>An insight into the sialome of Amazonian anophelines.</title>
        <authorList>
            <person name="Ribeiro J.M."/>
            <person name="Scarpassa V."/>
            <person name="Calvo E."/>
        </authorList>
    </citation>
    <scope>NUCLEOTIDE SEQUENCE</scope>
</reference>
<dbReference type="AlphaFoldDB" id="A0A2M4D733"/>